<protein>
    <submittedName>
        <fullName evidence="1">Uncharacterized protein</fullName>
    </submittedName>
</protein>
<comment type="caution">
    <text evidence="1">The sequence shown here is derived from an EMBL/GenBank/DDBJ whole genome shotgun (WGS) entry which is preliminary data.</text>
</comment>
<proteinExistence type="predicted"/>
<dbReference type="EMBL" id="NJBO01000007">
    <property type="protein sequence ID" value="TKJ42983.1"/>
    <property type="molecule type" value="Genomic_DNA"/>
</dbReference>
<reference evidence="1 2" key="1">
    <citation type="submission" date="2017-06" db="EMBL/GenBank/DDBJ databases">
        <title>Novel microbial phyla capable of carbon fixation and sulfur reduction in deep-sea sediments.</title>
        <authorList>
            <person name="Huang J."/>
            <person name="Baker B."/>
            <person name="Wang Y."/>
        </authorList>
    </citation>
    <scope>NUCLEOTIDE SEQUENCE [LARGE SCALE GENOMIC DNA]</scope>
    <source>
        <strain evidence="1">B3_TA06</strain>
    </source>
</reference>
<name>A0A532V703_UNCT6</name>
<evidence type="ECO:0000313" key="2">
    <source>
        <dbReference type="Proteomes" id="UP000317778"/>
    </source>
</evidence>
<dbReference type="Proteomes" id="UP000317778">
    <property type="component" value="Unassembled WGS sequence"/>
</dbReference>
<organism evidence="1 2">
    <name type="scientific">candidate division TA06 bacterium B3_TA06</name>
    <dbReference type="NCBI Taxonomy" id="2012487"/>
    <lineage>
        <taxon>Bacteria</taxon>
        <taxon>Bacteria division TA06</taxon>
    </lineage>
</organism>
<gene>
    <name evidence="1" type="ORF">CEE36_05725</name>
</gene>
<dbReference type="AlphaFoldDB" id="A0A532V703"/>
<sequence length="141" mass="16458">MGEGIEHHRRKRYIESVLLFLPHVEAILLDYLDDRKLLNEIRQKKQKLQWRDTIGPLEEMELESLVNEITKSYLIQTALKEICKFSDEINPPFPNRDKILHGISLEYDTEENSAKLIYLLDAICEITQAEINEIKGNPKGP</sequence>
<evidence type="ECO:0000313" key="1">
    <source>
        <dbReference type="EMBL" id="TKJ42983.1"/>
    </source>
</evidence>
<accession>A0A532V703</accession>